<keyword evidence="2 6" id="KW-0812">Transmembrane</keyword>
<evidence type="ECO:0000256" key="6">
    <source>
        <dbReference type="SAM" id="Phobius"/>
    </source>
</evidence>
<dbReference type="Pfam" id="PF15795">
    <property type="entry name" value="Spec3"/>
    <property type="match status" value="1"/>
</dbReference>
<feature type="compositionally biased region" description="Low complexity" evidence="5">
    <location>
        <begin position="670"/>
        <end position="690"/>
    </location>
</feature>
<feature type="compositionally biased region" description="Low complexity" evidence="5">
    <location>
        <begin position="512"/>
        <end position="526"/>
    </location>
</feature>
<proteinExistence type="predicted"/>
<sequence>MMRRRVSGVNDTNTIRQLKRSRIEADHLGFRLLDHGQQQYYLDVPDPPRAPEPYKISAASSSMSRAHRRSSFVILAESGQVTSKSVGGSPVHERNIRSPMSPSRVIHGRSSPFRPRGFKGPLPHAQSRPPSPPPRIPRRFVQAKSLSQGNSPRKQSLIPQPRGGLVANRVKESKNSDRDRWERRSGRRVVTTRIPRSSSLKTLPAKRAIESTTRGTTKPLVKSTISNSNKTKVTAIVTDKKANRSPTKIPIRHTPSGRFIQVANVESEKKEADLSAQKLPINLTPLPAIPVTDNSSSSSSTAIVTGAVVEINSGPTSTVNNIINNDNSKKLELIKDDAGLVDLLKQSSTGSGAPSVVNATTTTAVQPLRIDATKILPAQEIDKIHTIKEEDRISSRSDTPEKKSDTGRMQKNVKNPGQKRENNSESVKPIATAETNGESMNVEAVIETVRNDTSNIKDTKENKIKKDNKKDVMMEMEKDEKKLKVDEKSRLDPSVTGTTSMNNLLVEKQEINESNPSSESPIIQSQDKLRNHDSETSLKSSNGLSTGSVESIKSTDTGVSLNTVRGVSSAREKRGTHVVKRTEEIETLSGNVINLENQQNGEPAVVESTEPITSVDPSTTKKQPNSTTERFTRWKSSFVKRFRDRWSTNNSNRGMKLFSWQKKIKKNAHSVQPSQKQQQQQQQQSIADQSTTATPVPNACSRFKTACCRSIRWKSKIAPAETTSCCHAERSCGLLCKSRRNWCRWPSCCCSCQREPERSRSIRAKHSLTSVAPPPLSEEQKPKIPDVLIEHNSVMRGAIPCLPVPLAWFCLIWNVLIPGSGTLWSGLFNLCIGQPRFSATASGKSRFGALIVNIIVGASQFFTVLFCLVGWGWSVWWGVTMIRLAKKWKRFKAAEATNSDPEARGNEGILPAPGVPTQALRGMERAR</sequence>
<evidence type="ECO:0008006" key="9">
    <source>
        <dbReference type="Google" id="ProtNLM"/>
    </source>
</evidence>
<reference evidence="7" key="1">
    <citation type="journal article" date="2023" name="bioRxiv">
        <title>Scaffold-level genome assemblies of two parasitoid biocontrol wasps reveal the parthenogenesis mechanism and an associated novel virus.</title>
        <authorList>
            <person name="Inwood S."/>
            <person name="Skelly J."/>
            <person name="Guhlin J."/>
            <person name="Harrop T."/>
            <person name="Goldson S."/>
            <person name="Dearden P."/>
        </authorList>
    </citation>
    <scope>NUCLEOTIDE SEQUENCE</scope>
    <source>
        <strain evidence="7">Lincoln</strain>
        <tissue evidence="7">Whole body</tissue>
    </source>
</reference>
<dbReference type="PANTHER" id="PTHR21676">
    <property type="entry name" value="PROTEIN STUM"/>
    <property type="match status" value="1"/>
</dbReference>
<feature type="region of interest" description="Disordered" evidence="5">
    <location>
        <begin position="608"/>
        <end position="629"/>
    </location>
</feature>
<feature type="region of interest" description="Disordered" evidence="5">
    <location>
        <begin position="664"/>
        <end position="696"/>
    </location>
</feature>
<protein>
    <recommendedName>
        <fullName evidence="9">Protein SPEC3</fullName>
    </recommendedName>
</protein>
<evidence type="ECO:0000313" key="8">
    <source>
        <dbReference type="Proteomes" id="UP001168972"/>
    </source>
</evidence>
<feature type="compositionally biased region" description="Basic and acidic residues" evidence="5">
    <location>
        <begin position="455"/>
        <end position="472"/>
    </location>
</feature>
<name>A0AA39F3P4_MICHY</name>
<reference evidence="7" key="2">
    <citation type="submission" date="2023-03" db="EMBL/GenBank/DDBJ databases">
        <authorList>
            <person name="Inwood S.N."/>
            <person name="Skelly J.G."/>
            <person name="Guhlin J."/>
            <person name="Harrop T.W.R."/>
            <person name="Goldson S.G."/>
            <person name="Dearden P.K."/>
        </authorList>
    </citation>
    <scope>NUCLEOTIDE SEQUENCE</scope>
    <source>
        <strain evidence="7">Lincoln</strain>
        <tissue evidence="7">Whole body</tissue>
    </source>
</reference>
<keyword evidence="8" id="KW-1185">Reference proteome</keyword>
<feature type="region of interest" description="Disordered" evidence="5">
    <location>
        <begin position="478"/>
        <end position="551"/>
    </location>
</feature>
<evidence type="ECO:0000256" key="1">
    <source>
        <dbReference type="ARBA" id="ARBA00004141"/>
    </source>
</evidence>
<gene>
    <name evidence="7" type="ORF">PV327_008696</name>
</gene>
<feature type="compositionally biased region" description="Basic and acidic residues" evidence="5">
    <location>
        <begin position="527"/>
        <end position="536"/>
    </location>
</feature>
<dbReference type="AlphaFoldDB" id="A0AA39F3P4"/>
<feature type="compositionally biased region" description="Basic and acidic residues" evidence="5">
    <location>
        <begin position="478"/>
        <end position="491"/>
    </location>
</feature>
<feature type="transmembrane region" description="Helical" evidence="6">
    <location>
        <begin position="850"/>
        <end position="873"/>
    </location>
</feature>
<feature type="compositionally biased region" description="Polar residues" evidence="5">
    <location>
        <begin position="537"/>
        <end position="551"/>
    </location>
</feature>
<dbReference type="EMBL" id="JAQQBR010001834">
    <property type="protein sequence ID" value="KAK0162352.1"/>
    <property type="molecule type" value="Genomic_DNA"/>
</dbReference>
<dbReference type="Proteomes" id="UP001168972">
    <property type="component" value="Unassembled WGS sequence"/>
</dbReference>
<comment type="caution">
    <text evidence="7">The sequence shown here is derived from an EMBL/GenBank/DDBJ whole genome shotgun (WGS) entry which is preliminary data.</text>
</comment>
<dbReference type="PANTHER" id="PTHR21676:SF6">
    <property type="entry name" value="PROTEIN STUM"/>
    <property type="match status" value="1"/>
</dbReference>
<feature type="transmembrane region" description="Helical" evidence="6">
    <location>
        <begin position="806"/>
        <end position="830"/>
    </location>
</feature>
<keyword evidence="4 6" id="KW-0472">Membrane</keyword>
<feature type="region of interest" description="Disordered" evidence="5">
    <location>
        <begin position="80"/>
        <end position="164"/>
    </location>
</feature>
<comment type="subcellular location">
    <subcellularLocation>
        <location evidence="1">Membrane</location>
        <topology evidence="1">Multi-pass membrane protein</topology>
    </subcellularLocation>
</comment>
<dbReference type="GO" id="GO:0042330">
    <property type="term" value="P:taxis"/>
    <property type="evidence" value="ECO:0007669"/>
    <property type="project" value="TreeGrafter"/>
</dbReference>
<evidence type="ECO:0000256" key="4">
    <source>
        <dbReference type="ARBA" id="ARBA00023136"/>
    </source>
</evidence>
<evidence type="ECO:0000256" key="3">
    <source>
        <dbReference type="ARBA" id="ARBA00022989"/>
    </source>
</evidence>
<evidence type="ECO:0000256" key="5">
    <source>
        <dbReference type="SAM" id="MobiDB-lite"/>
    </source>
</evidence>
<organism evidence="7 8">
    <name type="scientific">Microctonus hyperodae</name>
    <name type="common">Parasitoid wasp</name>
    <dbReference type="NCBI Taxonomy" id="165561"/>
    <lineage>
        <taxon>Eukaryota</taxon>
        <taxon>Metazoa</taxon>
        <taxon>Ecdysozoa</taxon>
        <taxon>Arthropoda</taxon>
        <taxon>Hexapoda</taxon>
        <taxon>Insecta</taxon>
        <taxon>Pterygota</taxon>
        <taxon>Neoptera</taxon>
        <taxon>Endopterygota</taxon>
        <taxon>Hymenoptera</taxon>
        <taxon>Apocrita</taxon>
        <taxon>Ichneumonoidea</taxon>
        <taxon>Braconidae</taxon>
        <taxon>Euphorinae</taxon>
        <taxon>Microctonus</taxon>
    </lineage>
</organism>
<feature type="compositionally biased region" description="Polar residues" evidence="5">
    <location>
        <begin position="144"/>
        <end position="158"/>
    </location>
</feature>
<dbReference type="GO" id="GO:0050954">
    <property type="term" value="P:sensory perception of mechanical stimulus"/>
    <property type="evidence" value="ECO:0007669"/>
    <property type="project" value="TreeGrafter"/>
</dbReference>
<dbReference type="GO" id="GO:0016020">
    <property type="term" value="C:membrane"/>
    <property type="evidence" value="ECO:0007669"/>
    <property type="project" value="UniProtKB-SubCell"/>
</dbReference>
<evidence type="ECO:0000313" key="7">
    <source>
        <dbReference type="EMBL" id="KAK0162352.1"/>
    </source>
</evidence>
<accession>A0AA39F3P4</accession>
<feature type="region of interest" description="Disordered" evidence="5">
    <location>
        <begin position="899"/>
        <end position="927"/>
    </location>
</feature>
<dbReference type="GO" id="GO:0019230">
    <property type="term" value="P:proprioception"/>
    <property type="evidence" value="ECO:0007669"/>
    <property type="project" value="TreeGrafter"/>
</dbReference>
<feature type="region of interest" description="Disordered" evidence="5">
    <location>
        <begin position="453"/>
        <end position="472"/>
    </location>
</feature>
<evidence type="ECO:0000256" key="2">
    <source>
        <dbReference type="ARBA" id="ARBA00022692"/>
    </source>
</evidence>
<dbReference type="InterPro" id="IPR026673">
    <property type="entry name" value="SPEC3/Stum"/>
</dbReference>
<feature type="region of interest" description="Disordered" evidence="5">
    <location>
        <begin position="387"/>
        <end position="438"/>
    </location>
</feature>
<dbReference type="GO" id="GO:0071683">
    <property type="term" value="C:sensory dendrite"/>
    <property type="evidence" value="ECO:0007669"/>
    <property type="project" value="TreeGrafter"/>
</dbReference>
<keyword evidence="3 6" id="KW-1133">Transmembrane helix</keyword>
<feature type="compositionally biased region" description="Basic and acidic residues" evidence="5">
    <location>
        <begin position="387"/>
        <end position="408"/>
    </location>
</feature>
<feature type="compositionally biased region" description="Polar residues" evidence="5">
    <location>
        <begin position="610"/>
        <end position="629"/>
    </location>
</feature>